<sequence>MKSNEPVGAASSFGPSNPKRLVLAISAALALGLLVGCSDASNTASAEKPPTEEKAQEKEGIKLTREEAERAGIGLEELKAQTLSDSVTVTATIHADQDRMVRISPRVEARIATVSGKLGDTVRPGQVLATLDSLTVGEASSALSQARSAMRVAEADFRRASALQAEEIISQKDYLRAKAEHEKADSALRAAEDRLRLLGVPPSQAGQVVSLFPLQTPLAGTIIEKKATVGGLAGPADALFVVADLSRLWIEANLGEAQLSKVRVGAGATVTVGAYPGERFGGRVTYVAGVMDKETRSIAARIEVDNQDGRLKPQMFATATIESAAASSAAQREVLTVPDAAIVLMQGQPNVFVYGNGAYEQRAIDPGERIGNRTVVKSGVRAGEQVVSAGTYALKARVLKSQIGDTH</sequence>
<evidence type="ECO:0000256" key="2">
    <source>
        <dbReference type="ARBA" id="ARBA00022448"/>
    </source>
</evidence>
<feature type="domain" description="CzcB-like barrel-sandwich hybrid" evidence="5">
    <location>
        <begin position="99"/>
        <end position="244"/>
    </location>
</feature>
<dbReference type="PROSITE" id="PS00430">
    <property type="entry name" value="TONB_DEPENDENT_REC_1"/>
    <property type="match status" value="1"/>
</dbReference>
<dbReference type="InterPro" id="IPR058647">
    <property type="entry name" value="BSH_CzcB-like"/>
</dbReference>
<dbReference type="NCBIfam" id="TIGR01730">
    <property type="entry name" value="RND_mfp"/>
    <property type="match status" value="1"/>
</dbReference>
<protein>
    <submittedName>
        <fullName evidence="7">Efflux RND transporter periplasmic adaptor subunit</fullName>
    </submittedName>
</protein>
<keyword evidence="8" id="KW-1185">Reference proteome</keyword>
<dbReference type="Gene3D" id="1.10.287.470">
    <property type="entry name" value="Helix hairpin bin"/>
    <property type="match status" value="1"/>
</dbReference>
<dbReference type="Gene3D" id="2.40.30.170">
    <property type="match status" value="1"/>
</dbReference>
<dbReference type="SUPFAM" id="SSF111369">
    <property type="entry name" value="HlyD-like secretion proteins"/>
    <property type="match status" value="1"/>
</dbReference>
<dbReference type="InterPro" id="IPR006143">
    <property type="entry name" value="RND_pump_MFP"/>
</dbReference>
<evidence type="ECO:0000259" key="4">
    <source>
        <dbReference type="Pfam" id="PF25954"/>
    </source>
</evidence>
<feature type="region of interest" description="Disordered" evidence="3">
    <location>
        <begin position="40"/>
        <end position="60"/>
    </location>
</feature>
<dbReference type="InterPro" id="IPR010916">
    <property type="entry name" value="TonB_box_CS"/>
</dbReference>
<feature type="compositionally biased region" description="Basic and acidic residues" evidence="3">
    <location>
        <begin position="49"/>
        <end position="60"/>
    </location>
</feature>
<evidence type="ECO:0000259" key="5">
    <source>
        <dbReference type="Pfam" id="PF25973"/>
    </source>
</evidence>
<evidence type="ECO:0000259" key="6">
    <source>
        <dbReference type="Pfam" id="PF25975"/>
    </source>
</evidence>
<dbReference type="EMBL" id="JBBKZS010000005">
    <property type="protein sequence ID" value="MEJ8855897.1"/>
    <property type="molecule type" value="Genomic_DNA"/>
</dbReference>
<evidence type="ECO:0000313" key="7">
    <source>
        <dbReference type="EMBL" id="MEJ8855897.1"/>
    </source>
</evidence>
<comment type="similarity">
    <text evidence="1">Belongs to the membrane fusion protein (MFP) (TC 8.A.1) family.</text>
</comment>
<dbReference type="PANTHER" id="PTHR30097:SF15">
    <property type="entry name" value="CATION EFFLUX SYSTEM PROTEIN CUSB"/>
    <property type="match status" value="1"/>
</dbReference>
<dbReference type="Pfam" id="PF25954">
    <property type="entry name" value="Beta-barrel_RND_2"/>
    <property type="match status" value="1"/>
</dbReference>
<reference evidence="7 8" key="1">
    <citation type="submission" date="2024-03" db="EMBL/GenBank/DDBJ databases">
        <title>Novel species of the genus Variovorax.</title>
        <authorList>
            <person name="Liu Q."/>
            <person name="Xin Y.-H."/>
        </authorList>
    </citation>
    <scope>NUCLEOTIDE SEQUENCE [LARGE SCALE GENOMIC DNA]</scope>
    <source>
        <strain evidence="7 8">KACC 18901</strain>
    </source>
</reference>
<organism evidence="7 8">
    <name type="scientific">Variovorax robiniae</name>
    <dbReference type="NCBI Taxonomy" id="1836199"/>
    <lineage>
        <taxon>Bacteria</taxon>
        <taxon>Pseudomonadati</taxon>
        <taxon>Pseudomonadota</taxon>
        <taxon>Betaproteobacteria</taxon>
        <taxon>Burkholderiales</taxon>
        <taxon>Comamonadaceae</taxon>
        <taxon>Variovorax</taxon>
    </lineage>
</organism>
<dbReference type="InterPro" id="IPR058792">
    <property type="entry name" value="Beta-barrel_RND_2"/>
</dbReference>
<dbReference type="Pfam" id="PF25973">
    <property type="entry name" value="BSH_CzcB"/>
    <property type="match status" value="1"/>
</dbReference>
<dbReference type="Gene3D" id="2.40.420.20">
    <property type="match status" value="1"/>
</dbReference>
<dbReference type="Gene3D" id="2.40.50.100">
    <property type="match status" value="1"/>
</dbReference>
<keyword evidence="2" id="KW-0813">Transport</keyword>
<dbReference type="Pfam" id="PF25975">
    <property type="entry name" value="CzcB_C"/>
    <property type="match status" value="1"/>
</dbReference>
<feature type="domain" description="CzcB-like C-terminal circularly permuted SH3-like" evidence="6">
    <location>
        <begin position="335"/>
        <end position="395"/>
    </location>
</feature>
<dbReference type="RefSeq" id="WP_340335967.1">
    <property type="nucleotide sequence ID" value="NZ_JBBKZS010000005.1"/>
</dbReference>
<dbReference type="Proteomes" id="UP001367030">
    <property type="component" value="Unassembled WGS sequence"/>
</dbReference>
<feature type="domain" description="CusB-like beta-barrel" evidence="4">
    <location>
        <begin position="248"/>
        <end position="324"/>
    </location>
</feature>
<dbReference type="InterPro" id="IPR051909">
    <property type="entry name" value="MFP_Cation_Efflux"/>
</dbReference>
<dbReference type="InterPro" id="IPR058649">
    <property type="entry name" value="CzcB_C"/>
</dbReference>
<evidence type="ECO:0000256" key="3">
    <source>
        <dbReference type="SAM" id="MobiDB-lite"/>
    </source>
</evidence>
<comment type="caution">
    <text evidence="7">The sequence shown here is derived from an EMBL/GenBank/DDBJ whole genome shotgun (WGS) entry which is preliminary data.</text>
</comment>
<evidence type="ECO:0000256" key="1">
    <source>
        <dbReference type="ARBA" id="ARBA00009477"/>
    </source>
</evidence>
<dbReference type="PANTHER" id="PTHR30097">
    <property type="entry name" value="CATION EFFLUX SYSTEM PROTEIN CUSB"/>
    <property type="match status" value="1"/>
</dbReference>
<proteinExistence type="inferred from homology"/>
<name>A0ABU8X7T3_9BURK</name>
<evidence type="ECO:0000313" key="8">
    <source>
        <dbReference type="Proteomes" id="UP001367030"/>
    </source>
</evidence>
<gene>
    <name evidence="7" type="ORF">WKW79_15045</name>
</gene>
<accession>A0ABU8X7T3</accession>